<evidence type="ECO:0000256" key="3">
    <source>
        <dbReference type="ARBA" id="ARBA00023125"/>
    </source>
</evidence>
<evidence type="ECO:0000259" key="6">
    <source>
        <dbReference type="PROSITE" id="PS50048"/>
    </source>
</evidence>
<dbReference type="SUPFAM" id="SSF57701">
    <property type="entry name" value="Zn2/Cys6 DNA-binding domain"/>
    <property type="match status" value="1"/>
</dbReference>
<accession>A0A1B2JCM8</accession>
<dbReference type="Gene3D" id="4.10.240.10">
    <property type="entry name" value="Zn(2)-C6 fungal-type DNA-binding domain"/>
    <property type="match status" value="1"/>
</dbReference>
<dbReference type="EMBL" id="CP014585">
    <property type="protein sequence ID" value="ANZ75796.1"/>
    <property type="molecule type" value="Genomic_DNA"/>
</dbReference>
<dbReference type="CDD" id="cd12148">
    <property type="entry name" value="fungal_TF_MHR"/>
    <property type="match status" value="1"/>
</dbReference>
<dbReference type="SMART" id="SM00066">
    <property type="entry name" value="GAL4"/>
    <property type="match status" value="1"/>
</dbReference>
<evidence type="ECO:0000256" key="2">
    <source>
        <dbReference type="ARBA" id="ARBA00022723"/>
    </source>
</evidence>
<feature type="domain" description="Zn(2)-C6 fungal-type" evidence="6">
    <location>
        <begin position="9"/>
        <end position="39"/>
    </location>
</feature>
<organism evidence="7 8">
    <name type="scientific">Komagataella pastoris</name>
    <name type="common">Yeast</name>
    <name type="synonym">Pichia pastoris</name>
    <dbReference type="NCBI Taxonomy" id="4922"/>
    <lineage>
        <taxon>Eukaryota</taxon>
        <taxon>Fungi</taxon>
        <taxon>Dikarya</taxon>
        <taxon>Ascomycota</taxon>
        <taxon>Saccharomycotina</taxon>
        <taxon>Pichiomycetes</taxon>
        <taxon>Pichiales</taxon>
        <taxon>Pichiaceae</taxon>
        <taxon>Komagataella</taxon>
    </lineage>
</organism>
<keyword evidence="3" id="KW-0238">DNA-binding</keyword>
<dbReference type="GO" id="GO:0003677">
    <property type="term" value="F:DNA binding"/>
    <property type="evidence" value="ECO:0007669"/>
    <property type="project" value="UniProtKB-KW"/>
</dbReference>
<dbReference type="Proteomes" id="UP000094565">
    <property type="component" value="Chromosome 2"/>
</dbReference>
<evidence type="ECO:0000256" key="4">
    <source>
        <dbReference type="ARBA" id="ARBA00023242"/>
    </source>
</evidence>
<dbReference type="OrthoDB" id="189997at2759"/>
<keyword evidence="8" id="KW-1185">Reference proteome</keyword>
<evidence type="ECO:0000313" key="7">
    <source>
        <dbReference type="EMBL" id="ANZ75796.1"/>
    </source>
</evidence>
<gene>
    <name evidence="7" type="ORF">ATY40_BA7502866</name>
</gene>
<dbReference type="PROSITE" id="PS50048">
    <property type="entry name" value="ZN2_CY6_FUNGAL_2"/>
    <property type="match status" value="1"/>
</dbReference>
<dbReference type="GO" id="GO:0008270">
    <property type="term" value="F:zinc ion binding"/>
    <property type="evidence" value="ECO:0007669"/>
    <property type="project" value="InterPro"/>
</dbReference>
<dbReference type="Pfam" id="PF00172">
    <property type="entry name" value="Zn_clus"/>
    <property type="match status" value="1"/>
</dbReference>
<sequence length="733" mass="84863">MGAIRARTACQKCRSLKHRCDFRYPRCSRCEKSKIECMVHHPVTKLLMSRTDYEKLLSSTSDTDELTPLNDSSSVVPKESSELRGGSLVATVQRRKLAEAELFEKLPQLSVLSLVPFHFGSFDESTSTLASLSVVNLPLKEELLLVIEYFFKDSMSHLHLVDREWVLDVTNKVYKKLNQFQGLSSENAILYLLNCKVSALELYVLYTILTLVVSQKLSQLENSETILSSDEYHKSAQYFLRHIFLQLTKDSKPPVIQQTETLRCLLLMSLCGFYKSMETDIYSILNVCGRIVIEMDLYLESSLLSLEQNLPVNSESPDLFQHEEGTRFRKLFWAWYCQERLVNGLSSRPYIVNDFDITALLGPLESNDAYYPLCSLVKLRKIQSQIWQTLYRPYIVNPFLKSTSRAWISSRHHQINDWFSTVYTNKEMGIKKNDVLFMYYSTLNQLYRPCIQHTKLSTGDFIILHNSTLNLLRLYDQNLTSNYRFPSSFQFGGFYDTAILYFYSVCSDTLPLTSSELLLELDTMMDLFHNDNHRPVAFGLQMTQMIVIFRLIYKHTKILLDRRVKPAKNPPPRRMSPSKSVTPPLTGSVNKEENDDAKSIGTRISLIDVLAPEEPESKSLTSRFLPTLPQYDDPMNRTYDSEYARHLIPVKTKPSRSEKRIDNSEELLELYIVGLIRDLKALPANPLSEMVLSALTDHTTEHNPKERFTSFWWKLLNEVFQPSQLFTRKYPYN</sequence>
<proteinExistence type="predicted"/>
<evidence type="ECO:0000313" key="8">
    <source>
        <dbReference type="Proteomes" id="UP000094565"/>
    </source>
</evidence>
<name>A0A1B2JCM8_PICPA</name>
<dbReference type="PANTHER" id="PTHR46910:SF3">
    <property type="entry name" value="HALOTOLERANCE PROTEIN 9-RELATED"/>
    <property type="match status" value="1"/>
</dbReference>
<dbReference type="GO" id="GO:0005634">
    <property type="term" value="C:nucleus"/>
    <property type="evidence" value="ECO:0007669"/>
    <property type="project" value="UniProtKB-SubCell"/>
</dbReference>
<keyword evidence="2" id="KW-0479">Metal-binding</keyword>
<dbReference type="InterPro" id="IPR036864">
    <property type="entry name" value="Zn2-C6_fun-type_DNA-bd_sf"/>
</dbReference>
<feature type="compositionally biased region" description="Polar residues" evidence="5">
    <location>
        <begin position="577"/>
        <end position="589"/>
    </location>
</feature>
<dbReference type="InterPro" id="IPR001138">
    <property type="entry name" value="Zn2Cys6_DnaBD"/>
</dbReference>
<comment type="subcellular location">
    <subcellularLocation>
        <location evidence="1">Nucleus</location>
    </subcellularLocation>
</comment>
<dbReference type="CDD" id="cd00067">
    <property type="entry name" value="GAL4"/>
    <property type="match status" value="1"/>
</dbReference>
<dbReference type="InterPro" id="IPR050987">
    <property type="entry name" value="AtrR-like"/>
</dbReference>
<evidence type="ECO:0000256" key="5">
    <source>
        <dbReference type="SAM" id="MobiDB-lite"/>
    </source>
</evidence>
<dbReference type="AlphaFoldDB" id="A0A1B2JCM8"/>
<dbReference type="GO" id="GO:0000981">
    <property type="term" value="F:DNA-binding transcription factor activity, RNA polymerase II-specific"/>
    <property type="evidence" value="ECO:0007669"/>
    <property type="project" value="InterPro"/>
</dbReference>
<reference evidence="7 8" key="1">
    <citation type="submission" date="2016-02" db="EMBL/GenBank/DDBJ databases">
        <title>Comparative genomic and transcriptomic foundation for Pichia pastoris.</title>
        <authorList>
            <person name="Love K.R."/>
            <person name="Shah K.A."/>
            <person name="Whittaker C.A."/>
            <person name="Wu J."/>
            <person name="Bartlett M.C."/>
            <person name="Ma D."/>
            <person name="Leeson R.L."/>
            <person name="Priest M."/>
            <person name="Young S.K."/>
            <person name="Love J.C."/>
        </authorList>
    </citation>
    <scope>NUCLEOTIDE SEQUENCE [LARGE SCALE GENOMIC DNA]</scope>
    <source>
        <strain evidence="7 8">ATCC 28485</strain>
    </source>
</reference>
<dbReference type="PROSITE" id="PS00463">
    <property type="entry name" value="ZN2_CY6_FUNGAL_1"/>
    <property type="match status" value="1"/>
</dbReference>
<protein>
    <submittedName>
        <fullName evidence="7">BA75_02866T0</fullName>
    </submittedName>
</protein>
<feature type="region of interest" description="Disordered" evidence="5">
    <location>
        <begin position="565"/>
        <end position="595"/>
    </location>
</feature>
<evidence type="ECO:0000256" key="1">
    <source>
        <dbReference type="ARBA" id="ARBA00004123"/>
    </source>
</evidence>
<dbReference type="PANTHER" id="PTHR46910">
    <property type="entry name" value="TRANSCRIPTION FACTOR PDR1"/>
    <property type="match status" value="1"/>
</dbReference>
<keyword evidence="4" id="KW-0539">Nucleus</keyword>